<dbReference type="InterPro" id="IPR047664">
    <property type="entry name" value="SWEET"/>
</dbReference>
<proteinExistence type="inferred from homology"/>
<feature type="transmembrane region" description="Helical" evidence="9">
    <location>
        <begin position="177"/>
        <end position="197"/>
    </location>
</feature>
<dbReference type="GO" id="GO:0012505">
    <property type="term" value="C:endomembrane system"/>
    <property type="evidence" value="ECO:0007669"/>
    <property type="project" value="UniProtKB-SubCell"/>
</dbReference>
<accession>A0A2R6PDF8</accession>
<dbReference type="GO" id="GO:0051119">
    <property type="term" value="F:sugar transmembrane transporter activity"/>
    <property type="evidence" value="ECO:0007669"/>
    <property type="project" value="InterPro"/>
</dbReference>
<organism evidence="11 12">
    <name type="scientific">Actinidia chinensis var. chinensis</name>
    <name type="common">Chinese soft-hair kiwi</name>
    <dbReference type="NCBI Taxonomy" id="1590841"/>
    <lineage>
        <taxon>Eukaryota</taxon>
        <taxon>Viridiplantae</taxon>
        <taxon>Streptophyta</taxon>
        <taxon>Embryophyta</taxon>
        <taxon>Tracheophyta</taxon>
        <taxon>Spermatophyta</taxon>
        <taxon>Magnoliopsida</taxon>
        <taxon>eudicotyledons</taxon>
        <taxon>Gunneridae</taxon>
        <taxon>Pentapetalae</taxon>
        <taxon>asterids</taxon>
        <taxon>Ericales</taxon>
        <taxon>Actinidiaceae</taxon>
        <taxon>Actinidia</taxon>
    </lineage>
</organism>
<keyword evidence="8 9" id="KW-0472">Membrane</keyword>
<evidence type="ECO:0000313" key="11">
    <source>
        <dbReference type="EMBL" id="PSR89433.1"/>
    </source>
</evidence>
<evidence type="ECO:0000256" key="10">
    <source>
        <dbReference type="SAM" id="MobiDB-lite"/>
    </source>
</evidence>
<dbReference type="GO" id="GO:0051260">
    <property type="term" value="P:protein homooligomerization"/>
    <property type="evidence" value="ECO:0007669"/>
    <property type="project" value="UniProtKB-ARBA"/>
</dbReference>
<dbReference type="Proteomes" id="UP000241394">
    <property type="component" value="Chromosome LG26"/>
</dbReference>
<comment type="caution">
    <text evidence="9">Lacks conserved residue(s) required for the propagation of feature annotation.</text>
</comment>
<protein>
    <recommendedName>
        <fullName evidence="9">Bidirectional sugar transporter SWEET</fullName>
    </recommendedName>
</protein>
<evidence type="ECO:0000256" key="6">
    <source>
        <dbReference type="ARBA" id="ARBA00022737"/>
    </source>
</evidence>
<dbReference type="Gene3D" id="1.20.1280.290">
    <property type="match status" value="2"/>
</dbReference>
<dbReference type="STRING" id="1590841.A0A2R6PDF8"/>
<evidence type="ECO:0000256" key="3">
    <source>
        <dbReference type="ARBA" id="ARBA00022448"/>
    </source>
</evidence>
<feature type="region of interest" description="Disordered" evidence="10">
    <location>
        <begin position="238"/>
        <end position="260"/>
    </location>
</feature>
<keyword evidence="3 9" id="KW-0813">Transport</keyword>
<comment type="similarity">
    <text evidence="2 9">Belongs to the SWEET sugar transporter family.</text>
</comment>
<evidence type="ECO:0000256" key="8">
    <source>
        <dbReference type="ARBA" id="ARBA00023136"/>
    </source>
</evidence>
<feature type="transmembrane region" description="Helical" evidence="9">
    <location>
        <begin position="111"/>
        <end position="130"/>
    </location>
</feature>
<dbReference type="Pfam" id="PF03083">
    <property type="entry name" value="MtN3_slv"/>
    <property type="match status" value="2"/>
</dbReference>
<reference evidence="12" key="2">
    <citation type="journal article" date="2018" name="BMC Genomics">
        <title>A manually annotated Actinidia chinensis var. chinensis (kiwifruit) genome highlights the challenges associated with draft genomes and gene prediction in plants.</title>
        <authorList>
            <person name="Pilkington S.M."/>
            <person name="Crowhurst R."/>
            <person name="Hilario E."/>
            <person name="Nardozza S."/>
            <person name="Fraser L."/>
            <person name="Peng Y."/>
            <person name="Gunaseelan K."/>
            <person name="Simpson R."/>
            <person name="Tahir J."/>
            <person name="Deroles S.C."/>
            <person name="Templeton K."/>
            <person name="Luo Z."/>
            <person name="Davy M."/>
            <person name="Cheng C."/>
            <person name="McNeilage M."/>
            <person name="Scaglione D."/>
            <person name="Liu Y."/>
            <person name="Zhang Q."/>
            <person name="Datson P."/>
            <person name="De Silva N."/>
            <person name="Gardiner S.E."/>
            <person name="Bassett H."/>
            <person name="Chagne D."/>
            <person name="McCallum J."/>
            <person name="Dzierzon H."/>
            <person name="Deng C."/>
            <person name="Wang Y.Y."/>
            <person name="Barron L."/>
            <person name="Manako K."/>
            <person name="Bowen J."/>
            <person name="Foster T.M."/>
            <person name="Erridge Z.A."/>
            <person name="Tiffin H."/>
            <person name="Waite C.N."/>
            <person name="Davies K.M."/>
            <person name="Grierson E.P."/>
            <person name="Laing W.A."/>
            <person name="Kirk R."/>
            <person name="Chen X."/>
            <person name="Wood M."/>
            <person name="Montefiori M."/>
            <person name="Brummell D.A."/>
            <person name="Schwinn K.E."/>
            <person name="Catanach A."/>
            <person name="Fullerton C."/>
            <person name="Li D."/>
            <person name="Meiyalaghan S."/>
            <person name="Nieuwenhuizen N."/>
            <person name="Read N."/>
            <person name="Prakash R."/>
            <person name="Hunter D."/>
            <person name="Zhang H."/>
            <person name="McKenzie M."/>
            <person name="Knabel M."/>
            <person name="Harris A."/>
            <person name="Allan A.C."/>
            <person name="Gleave A."/>
            <person name="Chen A."/>
            <person name="Janssen B.J."/>
            <person name="Plunkett B."/>
            <person name="Ampomah-Dwamena C."/>
            <person name="Voogd C."/>
            <person name="Leif D."/>
            <person name="Lafferty D."/>
            <person name="Souleyre E.J.F."/>
            <person name="Varkonyi-Gasic E."/>
            <person name="Gambi F."/>
            <person name="Hanley J."/>
            <person name="Yao J.L."/>
            <person name="Cheung J."/>
            <person name="David K.M."/>
            <person name="Warren B."/>
            <person name="Marsh K."/>
            <person name="Snowden K.C."/>
            <person name="Lin-Wang K."/>
            <person name="Brian L."/>
            <person name="Martinez-Sanchez M."/>
            <person name="Wang M."/>
            <person name="Ileperuma N."/>
            <person name="Macnee N."/>
            <person name="Campin R."/>
            <person name="McAtee P."/>
            <person name="Drummond R.S.M."/>
            <person name="Espley R.V."/>
            <person name="Ireland H.S."/>
            <person name="Wu R."/>
            <person name="Atkinson R.G."/>
            <person name="Karunairetnam S."/>
            <person name="Bulley S."/>
            <person name="Chunkath S."/>
            <person name="Hanley Z."/>
            <person name="Storey R."/>
            <person name="Thrimawithana A.H."/>
            <person name="Thomson S."/>
            <person name="David C."/>
            <person name="Testolin R."/>
            <person name="Huang H."/>
            <person name="Hellens R.P."/>
            <person name="Schaffer R.J."/>
        </authorList>
    </citation>
    <scope>NUCLEOTIDE SEQUENCE [LARGE SCALE GENOMIC DNA]</scope>
    <source>
        <strain evidence="12">cv. Red5</strain>
    </source>
</reference>
<dbReference type="OMA" id="MILGWIC"/>
<keyword evidence="4 9" id="KW-0762">Sugar transport</keyword>
<feature type="compositionally biased region" description="Basic and acidic residues" evidence="10">
    <location>
        <begin position="238"/>
        <end position="251"/>
    </location>
</feature>
<dbReference type="FunFam" id="1.20.1280.290:FF:000001">
    <property type="entry name" value="Bidirectional sugar transporter SWEET"/>
    <property type="match status" value="1"/>
</dbReference>
<dbReference type="EMBL" id="NKQK01000026">
    <property type="protein sequence ID" value="PSR89433.1"/>
    <property type="molecule type" value="Genomic_DNA"/>
</dbReference>
<evidence type="ECO:0000256" key="9">
    <source>
        <dbReference type="RuleBase" id="RU910715"/>
    </source>
</evidence>
<keyword evidence="12" id="KW-1185">Reference proteome</keyword>
<evidence type="ECO:0000256" key="2">
    <source>
        <dbReference type="ARBA" id="ARBA00007809"/>
    </source>
</evidence>
<feature type="transmembrane region" description="Helical" evidence="9">
    <location>
        <begin position="51"/>
        <end position="68"/>
    </location>
</feature>
<dbReference type="InParanoid" id="A0A2R6PDF8"/>
<evidence type="ECO:0000256" key="1">
    <source>
        <dbReference type="ARBA" id="ARBA00004127"/>
    </source>
</evidence>
<dbReference type="FunFam" id="1.20.1280.290:FF:000002">
    <property type="entry name" value="Bidirectional sugar transporter SWEET"/>
    <property type="match status" value="1"/>
</dbReference>
<feature type="transmembrane region" description="Helical" evidence="9">
    <location>
        <begin position="150"/>
        <end position="170"/>
    </location>
</feature>
<name>A0A2R6PDF8_ACTCC</name>
<comment type="subcellular location">
    <subcellularLocation>
        <location evidence="1">Endomembrane system</location>
        <topology evidence="1">Multi-pass membrane protein</topology>
    </subcellularLocation>
</comment>
<dbReference type="PANTHER" id="PTHR10791">
    <property type="entry name" value="RAG1-ACTIVATING PROTEIN 1"/>
    <property type="match status" value="1"/>
</dbReference>
<dbReference type="AlphaFoldDB" id="A0A2R6PDF8"/>
<dbReference type="PANTHER" id="PTHR10791:SF22">
    <property type="entry name" value="BIDIRECTIONAL SUGAR TRANSPORTER SWEET11"/>
    <property type="match status" value="1"/>
</dbReference>
<sequence>MAIDRVSIHLHGFNTTQLITVTSSPSWCILPQCKPTFYRIFKKKSSQGYQSIPYLVALFSSMLWIYYACLKSNAMLLITINSVGCVIETTYIAMFIAYASKKARMTTLKMLLLLNLGGFCLIVLCVYYLAKGPNRVRKQVICTKSIEFMPFLLSFFLTLNAVVWFFYGLLQKDFFIYLPNTLGFAFGILQMVLYLIYKSCDEVPEDQKPSTVTEQGTTEAPDGFPIFSLANRVETRERNDQNVHDQTDNHVGHRANPHHV</sequence>
<dbReference type="GO" id="GO:0016020">
    <property type="term" value="C:membrane"/>
    <property type="evidence" value="ECO:0007669"/>
    <property type="project" value="InterPro"/>
</dbReference>
<evidence type="ECO:0000256" key="7">
    <source>
        <dbReference type="ARBA" id="ARBA00022989"/>
    </source>
</evidence>
<dbReference type="Gramene" id="PSR89433">
    <property type="protein sequence ID" value="PSR89433"/>
    <property type="gene ID" value="CEY00_Acc29634"/>
</dbReference>
<dbReference type="OrthoDB" id="409725at2759"/>
<evidence type="ECO:0000313" key="12">
    <source>
        <dbReference type="Proteomes" id="UP000241394"/>
    </source>
</evidence>
<keyword evidence="6" id="KW-0677">Repeat</keyword>
<evidence type="ECO:0000256" key="4">
    <source>
        <dbReference type="ARBA" id="ARBA00022597"/>
    </source>
</evidence>
<comment type="caution">
    <text evidence="11">The sequence shown here is derived from an EMBL/GenBank/DDBJ whole genome shotgun (WGS) entry which is preliminary data.</text>
</comment>
<feature type="transmembrane region" description="Helical" evidence="9">
    <location>
        <begin position="74"/>
        <end position="99"/>
    </location>
</feature>
<keyword evidence="7 9" id="KW-1133">Transmembrane helix</keyword>
<comment type="function">
    <text evidence="9">Mediates both low-affinity uptake and efflux of sugar across the membrane.</text>
</comment>
<reference evidence="11 12" key="1">
    <citation type="submission" date="2017-07" db="EMBL/GenBank/DDBJ databases">
        <title>An improved, manually edited Actinidia chinensis var. chinensis (kiwifruit) genome highlights the challenges associated with draft genomes and gene prediction in plants.</title>
        <authorList>
            <person name="Pilkington S."/>
            <person name="Crowhurst R."/>
            <person name="Hilario E."/>
            <person name="Nardozza S."/>
            <person name="Fraser L."/>
            <person name="Peng Y."/>
            <person name="Gunaseelan K."/>
            <person name="Simpson R."/>
            <person name="Tahir J."/>
            <person name="Deroles S."/>
            <person name="Templeton K."/>
            <person name="Luo Z."/>
            <person name="Davy M."/>
            <person name="Cheng C."/>
            <person name="Mcneilage M."/>
            <person name="Scaglione D."/>
            <person name="Liu Y."/>
            <person name="Zhang Q."/>
            <person name="Datson P."/>
            <person name="De Silva N."/>
            <person name="Gardiner S."/>
            <person name="Bassett H."/>
            <person name="Chagne D."/>
            <person name="Mccallum J."/>
            <person name="Dzierzon H."/>
            <person name="Deng C."/>
            <person name="Wang Y.-Y."/>
            <person name="Barron N."/>
            <person name="Manako K."/>
            <person name="Bowen J."/>
            <person name="Foster T."/>
            <person name="Erridge Z."/>
            <person name="Tiffin H."/>
            <person name="Waite C."/>
            <person name="Davies K."/>
            <person name="Grierson E."/>
            <person name="Laing W."/>
            <person name="Kirk R."/>
            <person name="Chen X."/>
            <person name="Wood M."/>
            <person name="Montefiori M."/>
            <person name="Brummell D."/>
            <person name="Schwinn K."/>
            <person name="Catanach A."/>
            <person name="Fullerton C."/>
            <person name="Li D."/>
            <person name="Meiyalaghan S."/>
            <person name="Nieuwenhuizen N."/>
            <person name="Read N."/>
            <person name="Prakash R."/>
            <person name="Hunter D."/>
            <person name="Zhang H."/>
            <person name="Mckenzie M."/>
            <person name="Knabel M."/>
            <person name="Harris A."/>
            <person name="Allan A."/>
            <person name="Chen A."/>
            <person name="Janssen B."/>
            <person name="Plunkett B."/>
            <person name="Dwamena C."/>
            <person name="Voogd C."/>
            <person name="Leif D."/>
            <person name="Lafferty D."/>
            <person name="Souleyre E."/>
            <person name="Varkonyi-Gasic E."/>
            <person name="Gambi F."/>
            <person name="Hanley J."/>
            <person name="Yao J.-L."/>
            <person name="Cheung J."/>
            <person name="David K."/>
            <person name="Warren B."/>
            <person name="Marsh K."/>
            <person name="Snowden K."/>
            <person name="Lin-Wang K."/>
            <person name="Brian L."/>
            <person name="Martinez-Sanchez M."/>
            <person name="Wang M."/>
            <person name="Ileperuma N."/>
            <person name="Macnee N."/>
            <person name="Campin R."/>
            <person name="Mcatee P."/>
            <person name="Drummond R."/>
            <person name="Espley R."/>
            <person name="Ireland H."/>
            <person name="Wu R."/>
            <person name="Atkinson R."/>
            <person name="Karunairetnam S."/>
            <person name="Bulley S."/>
            <person name="Chunkath S."/>
            <person name="Hanley Z."/>
            <person name="Storey R."/>
            <person name="Thrimawithana A."/>
            <person name="Thomson S."/>
            <person name="David C."/>
            <person name="Testolin R."/>
        </authorList>
    </citation>
    <scope>NUCLEOTIDE SEQUENCE [LARGE SCALE GENOMIC DNA]</scope>
    <source>
        <strain evidence="12">cv. Red5</strain>
        <tissue evidence="11">Young leaf</tissue>
    </source>
</reference>
<evidence type="ECO:0000256" key="5">
    <source>
        <dbReference type="ARBA" id="ARBA00022692"/>
    </source>
</evidence>
<gene>
    <name evidence="11" type="ORF">CEY00_Acc29634</name>
</gene>
<dbReference type="InterPro" id="IPR004316">
    <property type="entry name" value="SWEET_rpt"/>
</dbReference>
<keyword evidence="5 9" id="KW-0812">Transmembrane</keyword>